<accession>A0A8J4YC31</accession>
<gene>
    <name evidence="1" type="ORF">GWK47_052131</name>
</gene>
<dbReference type="EMBL" id="JACEEZ010015788">
    <property type="protein sequence ID" value="KAG0718595.1"/>
    <property type="molecule type" value="Genomic_DNA"/>
</dbReference>
<sequence length="156" mass="17633">MGGRCRHCQCFMNRWRKRWRMRQRTFPKLPTQRRCAAHTLNHAGRQQRLQWGDGNMEQAGRQAAVYQRAQPRPRASGTCKNRSSVVANQISGIGGKKSETPCPTSTVAPALEEDIKERLITEIVTSTHLTLLPSSQSQDMVTEKLRKPARPICLPG</sequence>
<organism evidence="1 2">
    <name type="scientific">Chionoecetes opilio</name>
    <name type="common">Atlantic snow crab</name>
    <name type="synonym">Cancer opilio</name>
    <dbReference type="NCBI Taxonomy" id="41210"/>
    <lineage>
        <taxon>Eukaryota</taxon>
        <taxon>Metazoa</taxon>
        <taxon>Ecdysozoa</taxon>
        <taxon>Arthropoda</taxon>
        <taxon>Crustacea</taxon>
        <taxon>Multicrustacea</taxon>
        <taxon>Malacostraca</taxon>
        <taxon>Eumalacostraca</taxon>
        <taxon>Eucarida</taxon>
        <taxon>Decapoda</taxon>
        <taxon>Pleocyemata</taxon>
        <taxon>Brachyura</taxon>
        <taxon>Eubrachyura</taxon>
        <taxon>Majoidea</taxon>
        <taxon>Majidae</taxon>
        <taxon>Chionoecetes</taxon>
    </lineage>
</organism>
<dbReference type="Proteomes" id="UP000770661">
    <property type="component" value="Unassembled WGS sequence"/>
</dbReference>
<proteinExistence type="predicted"/>
<reference evidence="1" key="1">
    <citation type="submission" date="2020-07" db="EMBL/GenBank/DDBJ databases">
        <title>The High-quality genome of the commercially important snow crab, Chionoecetes opilio.</title>
        <authorList>
            <person name="Jeong J.-H."/>
            <person name="Ryu S."/>
        </authorList>
    </citation>
    <scope>NUCLEOTIDE SEQUENCE</scope>
    <source>
        <strain evidence="1">MADBK_172401_WGS</strain>
        <tissue evidence="1">Digestive gland</tissue>
    </source>
</reference>
<comment type="caution">
    <text evidence="1">The sequence shown here is derived from an EMBL/GenBank/DDBJ whole genome shotgun (WGS) entry which is preliminary data.</text>
</comment>
<evidence type="ECO:0000313" key="2">
    <source>
        <dbReference type="Proteomes" id="UP000770661"/>
    </source>
</evidence>
<name>A0A8J4YC31_CHIOP</name>
<keyword evidence="2" id="KW-1185">Reference proteome</keyword>
<dbReference type="AlphaFoldDB" id="A0A8J4YC31"/>
<evidence type="ECO:0000313" key="1">
    <source>
        <dbReference type="EMBL" id="KAG0718595.1"/>
    </source>
</evidence>
<protein>
    <submittedName>
        <fullName evidence="1">Uncharacterized protein</fullName>
    </submittedName>
</protein>
<dbReference type="OrthoDB" id="6380091at2759"/>